<dbReference type="RefSeq" id="WP_256029544.1">
    <property type="nucleotide sequence ID" value="NZ_JAHLKM010000009.1"/>
</dbReference>
<evidence type="ECO:0000256" key="1">
    <source>
        <dbReference type="SAM" id="Coils"/>
    </source>
</evidence>
<comment type="caution">
    <text evidence="3">The sequence shown here is derived from an EMBL/GenBank/DDBJ whole genome shotgun (WGS) entry which is preliminary data.</text>
</comment>
<accession>A0A9R1D5V3</accession>
<feature type="coiled-coil region" evidence="1">
    <location>
        <begin position="33"/>
        <end position="67"/>
    </location>
</feature>
<sequence length="108" mass="12149">MSDETQEVDTAETDTETRSTTEEQSDAVLDAEAVEEAQTVEELTETVEEQREQIEELESLLLDLSARVADGNSMGVCPDCHGPVIKVDPWFRPAKIKCTDCQRVFHEY</sequence>
<evidence type="ECO:0000313" key="3">
    <source>
        <dbReference type="EMBL" id="MCQ4333521.1"/>
    </source>
</evidence>
<dbReference type="Proteomes" id="UP001139494">
    <property type="component" value="Unassembled WGS sequence"/>
</dbReference>
<feature type="compositionally biased region" description="Acidic residues" evidence="2">
    <location>
        <begin position="1"/>
        <end position="14"/>
    </location>
</feature>
<feature type="region of interest" description="Disordered" evidence="2">
    <location>
        <begin position="1"/>
        <end position="30"/>
    </location>
</feature>
<organism evidence="3 4">
    <name type="scientific">Natronomonas aquatica</name>
    <dbReference type="NCBI Taxonomy" id="2841590"/>
    <lineage>
        <taxon>Archaea</taxon>
        <taxon>Methanobacteriati</taxon>
        <taxon>Methanobacteriota</taxon>
        <taxon>Stenosarchaea group</taxon>
        <taxon>Halobacteria</taxon>
        <taxon>Halobacteriales</taxon>
        <taxon>Natronomonadaceae</taxon>
        <taxon>Natronomonas</taxon>
    </lineage>
</organism>
<dbReference type="AlphaFoldDB" id="A0A9R1D5V3"/>
<evidence type="ECO:0000313" key="4">
    <source>
        <dbReference type="Proteomes" id="UP001139494"/>
    </source>
</evidence>
<keyword evidence="4" id="KW-1185">Reference proteome</keyword>
<evidence type="ECO:0000256" key="2">
    <source>
        <dbReference type="SAM" id="MobiDB-lite"/>
    </source>
</evidence>
<proteinExistence type="predicted"/>
<protein>
    <submittedName>
        <fullName evidence="3">Uncharacterized protein</fullName>
    </submittedName>
</protein>
<name>A0A9R1D5V3_9EURY</name>
<reference evidence="3" key="1">
    <citation type="journal article" date="2023" name="Front. Microbiol.">
        <title>Genomic-based phylogenetic and metabolic analyses of the genus Natronomonas, and description of Natronomonas aquatica sp. nov.</title>
        <authorList>
            <person name="Garcia-Roldan A."/>
            <person name="Duran-Viseras A."/>
            <person name="de la Haba R.R."/>
            <person name="Corral P."/>
            <person name="Sanchez-Porro C."/>
            <person name="Ventosa A."/>
        </authorList>
    </citation>
    <scope>NUCLEOTIDE SEQUENCE</scope>
    <source>
        <strain evidence="3">F2-12</strain>
    </source>
</reference>
<dbReference type="EMBL" id="JAHLKM010000009">
    <property type="protein sequence ID" value="MCQ4333521.1"/>
    <property type="molecule type" value="Genomic_DNA"/>
</dbReference>
<gene>
    <name evidence="3" type="ORF">KM295_08525</name>
</gene>
<keyword evidence="1" id="KW-0175">Coiled coil</keyword>